<dbReference type="Proteomes" id="UP000789525">
    <property type="component" value="Unassembled WGS sequence"/>
</dbReference>
<proteinExistence type="predicted"/>
<comment type="caution">
    <text evidence="1">The sequence shown here is derived from an EMBL/GenBank/DDBJ whole genome shotgun (WGS) entry which is preliminary data.</text>
</comment>
<reference evidence="1" key="1">
    <citation type="submission" date="2021-06" db="EMBL/GenBank/DDBJ databases">
        <authorList>
            <person name="Kallberg Y."/>
            <person name="Tangrot J."/>
            <person name="Rosling A."/>
        </authorList>
    </citation>
    <scope>NUCLEOTIDE SEQUENCE</scope>
    <source>
        <strain evidence="1">CL356</strain>
    </source>
</reference>
<organism evidence="1 2">
    <name type="scientific">Acaulospora colombiana</name>
    <dbReference type="NCBI Taxonomy" id="27376"/>
    <lineage>
        <taxon>Eukaryota</taxon>
        <taxon>Fungi</taxon>
        <taxon>Fungi incertae sedis</taxon>
        <taxon>Mucoromycota</taxon>
        <taxon>Glomeromycotina</taxon>
        <taxon>Glomeromycetes</taxon>
        <taxon>Diversisporales</taxon>
        <taxon>Acaulosporaceae</taxon>
        <taxon>Acaulospora</taxon>
    </lineage>
</organism>
<gene>
    <name evidence="1" type="ORF">ACOLOM_LOCUS12899</name>
</gene>
<sequence>EKSAEELAKMAEIDMRCLSLCTAMLERVMSTFDENSTLDGILAELIIPAVKSKDPTMRERGMITLGLCCLIHRVEKASSNLKLKALQIVFDLLTMYERDFLMAPGNEEVSKKLCVGPNINSFQQNTLDQVTDFLLNVLGNADSDSIQATAALGLSKLMITGVLQQDRTLGNQQLRQCLSIALPIYAYSTSSNQQRLQRVIIPSIQILDEVYHELEGEQEMITPLQILGTL</sequence>
<evidence type="ECO:0000313" key="2">
    <source>
        <dbReference type="Proteomes" id="UP000789525"/>
    </source>
</evidence>
<feature type="non-terminal residue" evidence="1">
    <location>
        <position position="230"/>
    </location>
</feature>
<feature type="non-terminal residue" evidence="1">
    <location>
        <position position="1"/>
    </location>
</feature>
<protein>
    <submittedName>
        <fullName evidence="1">15588_t:CDS:1</fullName>
    </submittedName>
</protein>
<accession>A0ACA9QMW0</accession>
<evidence type="ECO:0000313" key="1">
    <source>
        <dbReference type="EMBL" id="CAG8754881.1"/>
    </source>
</evidence>
<dbReference type="EMBL" id="CAJVPT010055282">
    <property type="protein sequence ID" value="CAG8754881.1"/>
    <property type="molecule type" value="Genomic_DNA"/>
</dbReference>
<keyword evidence="2" id="KW-1185">Reference proteome</keyword>
<name>A0ACA9QMW0_9GLOM</name>